<evidence type="ECO:0000313" key="1">
    <source>
        <dbReference type="EMBL" id="UTC28212.1"/>
    </source>
</evidence>
<organism evidence="1 2">
    <name type="scientific">Brevundimonas phage vB_BpoS-Gurke</name>
    <dbReference type="NCBI Taxonomy" id="2948599"/>
    <lineage>
        <taxon>Viruses</taxon>
        <taxon>Duplodnaviria</taxon>
        <taxon>Heunggongvirae</taxon>
        <taxon>Uroviricota</taxon>
        <taxon>Caudoviricetes</taxon>
        <taxon>Jeanschmidtviridae</taxon>
        <taxon>Kikimoravirus</taxon>
        <taxon>Kikimoravirus gurke</taxon>
    </lineage>
</organism>
<keyword evidence="2" id="KW-1185">Reference proteome</keyword>
<evidence type="ECO:0000313" key="2">
    <source>
        <dbReference type="Proteomes" id="UP001055634"/>
    </source>
</evidence>
<sequence>MSHPKTLEEIETCIARCRYPGFTFKVAGGIDDPWFQVVCPEGIDTTTNEPIEWKGRKWKLSKWMTDTEIVHTVWAAVQRALMHEASELFKFDGVAIFDRHLSVHLLADLARREDALDGRDEIHS</sequence>
<reference evidence="1" key="1">
    <citation type="submission" date="2022-04" db="EMBL/GenBank/DDBJ databases">
        <authorList>
            <person name="Friedrich I."/>
            <person name="Schneider D."/>
            <person name="Poehlein A."/>
            <person name="Hertel R."/>
            <person name="Daniel R."/>
        </authorList>
    </citation>
    <scope>NUCLEOTIDE SEQUENCE</scope>
</reference>
<gene>
    <name evidence="1" type="ORF">GURKE_01810</name>
</gene>
<accession>A0A9E7N469</accession>
<dbReference type="Proteomes" id="UP001055634">
    <property type="component" value="Segment"/>
</dbReference>
<name>A0A9E7N469_9CAUD</name>
<dbReference type="EMBL" id="ON529850">
    <property type="protein sequence ID" value="UTC28212.1"/>
    <property type="molecule type" value="Genomic_DNA"/>
</dbReference>
<proteinExistence type="predicted"/>
<protein>
    <submittedName>
        <fullName evidence="1">Uncharacterized protein</fullName>
    </submittedName>
</protein>